<dbReference type="PROSITE" id="PS50850">
    <property type="entry name" value="MFS"/>
    <property type="match status" value="1"/>
</dbReference>
<dbReference type="EMBL" id="JAXOJX010000001">
    <property type="protein sequence ID" value="MDZ5455194.1"/>
    <property type="molecule type" value="Genomic_DNA"/>
</dbReference>
<geneLocation type="plasmid" evidence="7">
    <name>unnamed</name>
</geneLocation>
<keyword evidence="3 5" id="KW-0472">Membrane</keyword>
<keyword evidence="7" id="KW-0614">Plasmid</keyword>
<evidence type="ECO:0000256" key="4">
    <source>
        <dbReference type="SAM" id="MobiDB-lite"/>
    </source>
</evidence>
<accession>A0ABU5I7X5</accession>
<evidence type="ECO:0000313" key="8">
    <source>
        <dbReference type="Proteomes" id="UP001293718"/>
    </source>
</evidence>
<feature type="transmembrane region" description="Helical" evidence="5">
    <location>
        <begin position="349"/>
        <end position="372"/>
    </location>
</feature>
<feature type="domain" description="Major facilitator superfamily (MFS) profile" evidence="6">
    <location>
        <begin position="45"/>
        <end position="439"/>
    </location>
</feature>
<feature type="transmembrane region" description="Helical" evidence="5">
    <location>
        <begin position="323"/>
        <end position="343"/>
    </location>
</feature>
<gene>
    <name evidence="7" type="ORF">SM757_01265</name>
</gene>
<feature type="transmembrane region" description="Helical" evidence="5">
    <location>
        <begin position="138"/>
        <end position="158"/>
    </location>
</feature>
<dbReference type="Gene3D" id="1.20.1250.20">
    <property type="entry name" value="MFS general substrate transporter like domains"/>
    <property type="match status" value="2"/>
</dbReference>
<dbReference type="PANTHER" id="PTHR11360:SF290">
    <property type="entry name" value="MONOCARBOXYLATE MFS PERMEASE"/>
    <property type="match status" value="1"/>
</dbReference>
<evidence type="ECO:0000256" key="2">
    <source>
        <dbReference type="ARBA" id="ARBA00022989"/>
    </source>
</evidence>
<evidence type="ECO:0000313" key="7">
    <source>
        <dbReference type="EMBL" id="MDZ5455194.1"/>
    </source>
</evidence>
<evidence type="ECO:0000259" key="6">
    <source>
        <dbReference type="PROSITE" id="PS50850"/>
    </source>
</evidence>
<evidence type="ECO:0000256" key="5">
    <source>
        <dbReference type="SAM" id="Phobius"/>
    </source>
</evidence>
<protein>
    <submittedName>
        <fullName evidence="7">MFS transporter</fullName>
    </submittedName>
</protein>
<feature type="transmembrane region" description="Helical" evidence="5">
    <location>
        <begin position="297"/>
        <end position="316"/>
    </location>
</feature>
<dbReference type="Proteomes" id="UP001293718">
    <property type="component" value="Unassembled WGS sequence"/>
</dbReference>
<dbReference type="InterPro" id="IPR020846">
    <property type="entry name" value="MFS_dom"/>
</dbReference>
<dbReference type="InterPro" id="IPR050327">
    <property type="entry name" value="Proton-linked_MCT"/>
</dbReference>
<dbReference type="PANTHER" id="PTHR11360">
    <property type="entry name" value="MONOCARBOXYLATE TRANSPORTER"/>
    <property type="match status" value="1"/>
</dbReference>
<keyword evidence="1 5" id="KW-0812">Transmembrane</keyword>
<reference evidence="7 8" key="1">
    <citation type="submission" date="2023-11" db="EMBL/GenBank/DDBJ databases">
        <title>Draft genome of Azohydromonas lata strain H1 (DSM1123), a polyhydroxyalkanoate producer.</title>
        <authorList>
            <person name="Traversa D."/>
            <person name="D'Addabbo P."/>
            <person name="Pazzani C."/>
            <person name="Manzari C."/>
            <person name="Chiara M."/>
            <person name="Scrascia M."/>
        </authorList>
    </citation>
    <scope>NUCLEOTIDE SEQUENCE [LARGE SCALE GENOMIC DNA]</scope>
    <source>
        <strain evidence="7 8">H1</strain>
        <plasmid evidence="7">unnamed</plasmid>
    </source>
</reference>
<feature type="transmembrane region" description="Helical" evidence="5">
    <location>
        <begin position="384"/>
        <end position="403"/>
    </location>
</feature>
<comment type="caution">
    <text evidence="7">The sequence shown here is derived from an EMBL/GenBank/DDBJ whole genome shotgun (WGS) entry which is preliminary data.</text>
</comment>
<dbReference type="Pfam" id="PF07690">
    <property type="entry name" value="MFS_1"/>
    <property type="match status" value="1"/>
</dbReference>
<sequence length="446" mass="47051">MSNTRPVADRSIPVDGGASAAGHETHSGSNGLRLDLSEFRVAWRIVIIATLGIAANAAASMLYAFGSLTLPWQQAFGWERSAIQSAVGFLFLGAIVSAQVVGWLNRRYGMKRVTTVSLLALSLAYVAMTQMGPSISSLYVMLVVLSLCSMGTMQVTWTHIVNLWYEHNRGLALALVLSGTGLAAIIIPAAVSAATAKWGWQAGLLVLAVLPAGIVLPLVRLWMVEPGEVAATASARSTQVSRPAPGGVPFKAALRSPRYWALNIALSMVVAAVVAMVTSTVPLLRDKGLDASTAGQVFGSFGLSLILGRVVVGYLVDRVWAPGVAAVAMALPALGCWLLGHTAPHDTMMLALAVMLIGIGAGAEFDIAAFLMARYFGMRDYGPLFGIHLGMITLASTVAPLLFGQLYKSTGDYDSMLTICTGLFVVGSLMLLPLGRYPRFEAARPS</sequence>
<proteinExistence type="predicted"/>
<dbReference type="CDD" id="cd17355">
    <property type="entry name" value="MFS_YcxA_like"/>
    <property type="match status" value="1"/>
</dbReference>
<evidence type="ECO:0000256" key="1">
    <source>
        <dbReference type="ARBA" id="ARBA00022692"/>
    </source>
</evidence>
<feature type="region of interest" description="Disordered" evidence="4">
    <location>
        <begin position="1"/>
        <end position="28"/>
    </location>
</feature>
<dbReference type="SUPFAM" id="SSF103473">
    <property type="entry name" value="MFS general substrate transporter"/>
    <property type="match status" value="1"/>
</dbReference>
<dbReference type="InterPro" id="IPR036259">
    <property type="entry name" value="MFS_trans_sf"/>
</dbReference>
<feature type="transmembrane region" description="Helical" evidence="5">
    <location>
        <begin position="198"/>
        <end position="219"/>
    </location>
</feature>
<feature type="transmembrane region" description="Helical" evidence="5">
    <location>
        <begin position="170"/>
        <end position="192"/>
    </location>
</feature>
<feature type="transmembrane region" description="Helical" evidence="5">
    <location>
        <begin position="116"/>
        <end position="132"/>
    </location>
</feature>
<feature type="transmembrane region" description="Helical" evidence="5">
    <location>
        <begin position="41"/>
        <end position="65"/>
    </location>
</feature>
<organism evidence="7 8">
    <name type="scientific">Azohydromonas lata</name>
    <dbReference type="NCBI Taxonomy" id="45677"/>
    <lineage>
        <taxon>Bacteria</taxon>
        <taxon>Pseudomonadati</taxon>
        <taxon>Pseudomonadota</taxon>
        <taxon>Betaproteobacteria</taxon>
        <taxon>Burkholderiales</taxon>
        <taxon>Sphaerotilaceae</taxon>
        <taxon>Azohydromonas</taxon>
    </lineage>
</organism>
<keyword evidence="2 5" id="KW-1133">Transmembrane helix</keyword>
<evidence type="ECO:0000256" key="3">
    <source>
        <dbReference type="ARBA" id="ARBA00023136"/>
    </source>
</evidence>
<feature type="transmembrane region" description="Helical" evidence="5">
    <location>
        <begin position="85"/>
        <end position="104"/>
    </location>
</feature>
<dbReference type="InterPro" id="IPR011701">
    <property type="entry name" value="MFS"/>
</dbReference>
<feature type="transmembrane region" description="Helical" evidence="5">
    <location>
        <begin position="259"/>
        <end position="277"/>
    </location>
</feature>
<dbReference type="RefSeq" id="WP_084150446.1">
    <property type="nucleotide sequence ID" value="NZ_JAXOJX010000001.1"/>
</dbReference>
<keyword evidence="8" id="KW-1185">Reference proteome</keyword>
<name>A0ABU5I7X5_9BURK</name>
<feature type="transmembrane region" description="Helical" evidence="5">
    <location>
        <begin position="415"/>
        <end position="434"/>
    </location>
</feature>